<keyword evidence="2" id="KW-1185">Reference proteome</keyword>
<accession>A0A1H9NNI0</accession>
<dbReference type="Proteomes" id="UP000183658">
    <property type="component" value="Unassembled WGS sequence"/>
</dbReference>
<protein>
    <submittedName>
        <fullName evidence="1">Uncharacterized protein</fullName>
    </submittedName>
</protein>
<dbReference type="AlphaFoldDB" id="A0A1H9NNI0"/>
<proteinExistence type="predicted"/>
<dbReference type="EMBL" id="FOFZ01000011">
    <property type="protein sequence ID" value="SER37462.1"/>
    <property type="molecule type" value="Genomic_DNA"/>
</dbReference>
<reference evidence="2" key="1">
    <citation type="submission" date="2016-10" db="EMBL/GenBank/DDBJ databases">
        <authorList>
            <person name="Varghese N."/>
            <person name="Submissions S."/>
        </authorList>
    </citation>
    <scope>NUCLEOTIDE SEQUENCE [LARGE SCALE GENOMIC DNA]</scope>
    <source>
        <strain evidence="2">DSM 15719</strain>
    </source>
</reference>
<evidence type="ECO:0000313" key="2">
    <source>
        <dbReference type="Proteomes" id="UP000183658"/>
    </source>
</evidence>
<gene>
    <name evidence="1" type="ORF">SAMN05444355_11129</name>
</gene>
<evidence type="ECO:0000313" key="1">
    <source>
        <dbReference type="EMBL" id="SER37462.1"/>
    </source>
</evidence>
<sequence>MLILHQYFGNYLGVKSFRTTFAPELYYNPLWKYKEINRTDQSQDQ</sequence>
<name>A0A1H9NNI0_FLAFI</name>
<organism evidence="1 2">
    <name type="scientific">Flavobacterium frigoris</name>
    <dbReference type="NCBI Taxonomy" id="229204"/>
    <lineage>
        <taxon>Bacteria</taxon>
        <taxon>Pseudomonadati</taxon>
        <taxon>Bacteroidota</taxon>
        <taxon>Flavobacteriia</taxon>
        <taxon>Flavobacteriales</taxon>
        <taxon>Flavobacteriaceae</taxon>
        <taxon>Flavobacterium</taxon>
    </lineage>
</organism>